<dbReference type="Proteomes" id="UP000623608">
    <property type="component" value="Unassembled WGS sequence"/>
</dbReference>
<keyword evidence="4" id="KW-1185">Reference proteome</keyword>
<accession>A0A919TXT4</accession>
<dbReference type="InterPro" id="IPR035905">
    <property type="entry name" value="Barstar-like_sf"/>
</dbReference>
<reference evidence="3" key="1">
    <citation type="submission" date="2021-01" db="EMBL/GenBank/DDBJ databases">
        <title>Whole genome shotgun sequence of Actinoplanes tereljensis NBRC 105297.</title>
        <authorList>
            <person name="Komaki H."/>
            <person name="Tamura T."/>
        </authorList>
    </citation>
    <scope>NUCLEOTIDE SEQUENCE</scope>
    <source>
        <strain evidence="3">NBRC 105297</strain>
    </source>
</reference>
<protein>
    <submittedName>
        <fullName evidence="3">Barnase inhibitor</fullName>
    </submittedName>
</protein>
<dbReference type="SUPFAM" id="SSF52038">
    <property type="entry name" value="Barstar-related"/>
    <property type="match status" value="1"/>
</dbReference>
<proteinExistence type="inferred from homology"/>
<evidence type="ECO:0000313" key="3">
    <source>
        <dbReference type="EMBL" id="GIF24530.1"/>
    </source>
</evidence>
<dbReference type="AlphaFoldDB" id="A0A919TXT4"/>
<name>A0A919TXT4_9ACTN</name>
<gene>
    <name evidence="3" type="ORF">Ate02nite_72600</name>
</gene>
<evidence type="ECO:0000313" key="4">
    <source>
        <dbReference type="Proteomes" id="UP000623608"/>
    </source>
</evidence>
<feature type="domain" description="Barstar (barnase inhibitor)" evidence="2">
    <location>
        <begin position="1"/>
        <end position="94"/>
    </location>
</feature>
<comment type="similarity">
    <text evidence="1">Belongs to the barstar family.</text>
</comment>
<evidence type="ECO:0000256" key="1">
    <source>
        <dbReference type="ARBA" id="ARBA00006845"/>
    </source>
</evidence>
<evidence type="ECO:0000259" key="2">
    <source>
        <dbReference type="Pfam" id="PF01337"/>
    </source>
</evidence>
<dbReference type="Gene3D" id="3.30.370.10">
    <property type="entry name" value="Barstar-like"/>
    <property type="match status" value="1"/>
</dbReference>
<dbReference type="EMBL" id="BOMY01000046">
    <property type="protein sequence ID" value="GIF24530.1"/>
    <property type="molecule type" value="Genomic_DNA"/>
</dbReference>
<sequence length="98" mass="11332">MASVIIPGDRINSELDLHRFLARELDFGPYYGKNLDALWDRLTTDVERPVELVWVDAAKSREHMGDDLFRKIVGILQKVAARDVEAGYKDRFTVEIRQ</sequence>
<comment type="caution">
    <text evidence="3">The sequence shown here is derived from an EMBL/GenBank/DDBJ whole genome shotgun (WGS) entry which is preliminary data.</text>
</comment>
<dbReference type="RefSeq" id="WP_203812391.1">
    <property type="nucleotide sequence ID" value="NZ_BOMY01000046.1"/>
</dbReference>
<organism evidence="3 4">
    <name type="scientific">Paractinoplanes tereljensis</name>
    <dbReference type="NCBI Taxonomy" id="571912"/>
    <lineage>
        <taxon>Bacteria</taxon>
        <taxon>Bacillati</taxon>
        <taxon>Actinomycetota</taxon>
        <taxon>Actinomycetes</taxon>
        <taxon>Micromonosporales</taxon>
        <taxon>Micromonosporaceae</taxon>
        <taxon>Paractinoplanes</taxon>
    </lineage>
</organism>
<dbReference type="Pfam" id="PF01337">
    <property type="entry name" value="Barstar"/>
    <property type="match status" value="1"/>
</dbReference>
<dbReference type="InterPro" id="IPR000468">
    <property type="entry name" value="Barstar"/>
</dbReference>